<feature type="compositionally biased region" description="Basic and acidic residues" evidence="1">
    <location>
        <begin position="55"/>
        <end position="71"/>
    </location>
</feature>
<sequence>MFFNYKDDFDNFKNSSMIGKFGYGLKILSKGATDLVIGTSVQAAKDILGNPKATSEQREKAQKFVDKFDKY</sequence>
<keyword evidence="3" id="KW-1185">Reference proteome</keyword>
<protein>
    <submittedName>
        <fullName evidence="2">Uncharacterized protein</fullName>
    </submittedName>
</protein>
<name>A0A1V3IN82_9PAST</name>
<accession>A0A1V3IN82</accession>
<gene>
    <name evidence="2" type="ORF">BKK50_05165</name>
</gene>
<evidence type="ECO:0000256" key="1">
    <source>
        <dbReference type="SAM" id="MobiDB-lite"/>
    </source>
</evidence>
<dbReference type="RefSeq" id="WP_077416014.1">
    <property type="nucleotide sequence ID" value="NZ_MLHI01000028.1"/>
</dbReference>
<dbReference type="Proteomes" id="UP000189433">
    <property type="component" value="Unassembled WGS sequence"/>
</dbReference>
<proteinExistence type="predicted"/>
<evidence type="ECO:0000313" key="2">
    <source>
        <dbReference type="EMBL" id="OOF43293.1"/>
    </source>
</evidence>
<organism evidence="2 3">
    <name type="scientific">Rodentibacter rarus</name>
    <dbReference type="NCBI Taxonomy" id="1908260"/>
    <lineage>
        <taxon>Bacteria</taxon>
        <taxon>Pseudomonadati</taxon>
        <taxon>Pseudomonadota</taxon>
        <taxon>Gammaproteobacteria</taxon>
        <taxon>Pasteurellales</taxon>
        <taxon>Pasteurellaceae</taxon>
        <taxon>Rodentibacter</taxon>
    </lineage>
</organism>
<dbReference type="EMBL" id="MLHJ01000041">
    <property type="protein sequence ID" value="OOF43293.1"/>
    <property type="molecule type" value="Genomic_DNA"/>
</dbReference>
<reference evidence="2 3" key="1">
    <citation type="submission" date="2016-10" db="EMBL/GenBank/DDBJ databases">
        <title>Rodentibacter gen. nov. and new species.</title>
        <authorList>
            <person name="Christensen H."/>
        </authorList>
    </citation>
    <scope>NUCLEOTIDE SEQUENCE [LARGE SCALE GENOMIC DNA]</scope>
    <source>
        <strain evidence="2 3">CCUG17206</strain>
    </source>
</reference>
<comment type="caution">
    <text evidence="2">The sequence shown here is derived from an EMBL/GenBank/DDBJ whole genome shotgun (WGS) entry which is preliminary data.</text>
</comment>
<feature type="region of interest" description="Disordered" evidence="1">
    <location>
        <begin position="51"/>
        <end position="71"/>
    </location>
</feature>
<evidence type="ECO:0000313" key="3">
    <source>
        <dbReference type="Proteomes" id="UP000189433"/>
    </source>
</evidence>
<dbReference type="AlphaFoldDB" id="A0A1V3IN82"/>